<proteinExistence type="predicted"/>
<sequence>MCSSFSTGGSEGCAYDLEHKTLERTKRVEAATVKSPQRVPETHEDYRRIRTSGEKIPTTSQTEDTSLKMDALLLLLFTVAASGLCAESPQVKRRYFFNYDHKTQDEARAFCRDKHTDLATITSMEDVDTLSGMADLSQMWQIVDGNRAWIGLYDDVDSWSWSLSDPSFYDDGEAEFRQWAGGMPDNIGSREHCTTMYFDGLWNDVHCMDNLKSVCCDATGSNVTFVLISTDMSWTEAQSYCREHHTDLASVRNLDENQKIKELIPFLQSVWIGLSRETWKWLDGSNSSFRYWNLGFSDPNNLFSKEACVSADFGNFGKWEDWPCGYKRSYICYTAGITQQVIRVSVQKKKNPSVDLNHSAVMEHILQQLRQKLRDEGLHENIRLSWRRQPGGNVFQKEESEEKKETPEC</sequence>
<feature type="domain" description="C-type lectin" evidence="2">
    <location>
        <begin position="95"/>
        <end position="216"/>
    </location>
</feature>
<dbReference type="InParanoid" id="A0A3Q3G1K8"/>
<dbReference type="InterPro" id="IPR016187">
    <property type="entry name" value="CTDL_fold"/>
</dbReference>
<name>A0A3Q3G1K8_9LABR</name>
<dbReference type="Ensembl" id="ENSLBET00000028225.1">
    <property type="protein sequence ID" value="ENSLBEP00000026926.1"/>
    <property type="gene ID" value="ENSLBEG00000020465.1"/>
</dbReference>
<dbReference type="GeneTree" id="ENSGT01100000263473"/>
<reference evidence="3" key="2">
    <citation type="submission" date="2025-09" db="UniProtKB">
        <authorList>
            <consortium name="Ensembl"/>
        </authorList>
    </citation>
    <scope>IDENTIFICATION</scope>
</reference>
<dbReference type="PROSITE" id="PS50041">
    <property type="entry name" value="C_TYPE_LECTIN_2"/>
    <property type="match status" value="2"/>
</dbReference>
<dbReference type="PANTHER" id="PTHR45784">
    <property type="entry name" value="C-TYPE LECTIN DOMAIN FAMILY 20 MEMBER A-RELATED"/>
    <property type="match status" value="1"/>
</dbReference>
<reference evidence="3" key="1">
    <citation type="submission" date="2025-08" db="UniProtKB">
        <authorList>
            <consortium name="Ensembl"/>
        </authorList>
    </citation>
    <scope>IDENTIFICATION</scope>
</reference>
<dbReference type="SMART" id="SM00034">
    <property type="entry name" value="CLECT"/>
    <property type="match status" value="2"/>
</dbReference>
<dbReference type="PANTHER" id="PTHR45784:SF3">
    <property type="entry name" value="C-TYPE LECTIN DOMAIN FAMILY 4 MEMBER K-LIKE-RELATED"/>
    <property type="match status" value="1"/>
</dbReference>
<dbReference type="InterPro" id="IPR016186">
    <property type="entry name" value="C-type_lectin-like/link_sf"/>
</dbReference>
<protein>
    <recommendedName>
        <fullName evidence="2">C-type lectin domain-containing protein</fullName>
    </recommendedName>
</protein>
<keyword evidence="1" id="KW-1015">Disulfide bond</keyword>
<evidence type="ECO:0000259" key="2">
    <source>
        <dbReference type="PROSITE" id="PS50041"/>
    </source>
</evidence>
<dbReference type="STRING" id="56723.ENSLBEP00000026926"/>
<dbReference type="SUPFAM" id="SSF56436">
    <property type="entry name" value="C-type lectin-like"/>
    <property type="match status" value="2"/>
</dbReference>
<evidence type="ECO:0000256" key="1">
    <source>
        <dbReference type="ARBA" id="ARBA00023157"/>
    </source>
</evidence>
<dbReference type="Pfam" id="PF00059">
    <property type="entry name" value="Lectin_C"/>
    <property type="match status" value="2"/>
</dbReference>
<dbReference type="PROSITE" id="PS00615">
    <property type="entry name" value="C_TYPE_LECTIN_1"/>
    <property type="match status" value="1"/>
</dbReference>
<dbReference type="AlphaFoldDB" id="A0A3Q3G1K8"/>
<feature type="domain" description="C-type lectin" evidence="2">
    <location>
        <begin position="220"/>
        <end position="333"/>
    </location>
</feature>
<evidence type="ECO:0000313" key="4">
    <source>
        <dbReference type="Proteomes" id="UP000261660"/>
    </source>
</evidence>
<organism evidence="3 4">
    <name type="scientific">Labrus bergylta</name>
    <name type="common">ballan wrasse</name>
    <dbReference type="NCBI Taxonomy" id="56723"/>
    <lineage>
        <taxon>Eukaryota</taxon>
        <taxon>Metazoa</taxon>
        <taxon>Chordata</taxon>
        <taxon>Craniata</taxon>
        <taxon>Vertebrata</taxon>
        <taxon>Euteleostomi</taxon>
        <taxon>Actinopterygii</taxon>
        <taxon>Neopterygii</taxon>
        <taxon>Teleostei</taxon>
        <taxon>Neoteleostei</taxon>
        <taxon>Acanthomorphata</taxon>
        <taxon>Eupercaria</taxon>
        <taxon>Labriformes</taxon>
        <taxon>Labridae</taxon>
        <taxon>Labrus</taxon>
    </lineage>
</organism>
<evidence type="ECO:0000313" key="3">
    <source>
        <dbReference type="Ensembl" id="ENSLBEP00000026926.1"/>
    </source>
</evidence>
<dbReference type="Proteomes" id="UP000261660">
    <property type="component" value="Unplaced"/>
</dbReference>
<dbReference type="InterPro" id="IPR018378">
    <property type="entry name" value="C-type_lectin_CS"/>
</dbReference>
<accession>A0A3Q3G1K8</accession>
<dbReference type="InterPro" id="IPR001304">
    <property type="entry name" value="C-type_lectin-like"/>
</dbReference>
<dbReference type="Gene3D" id="3.10.100.10">
    <property type="entry name" value="Mannose-Binding Protein A, subunit A"/>
    <property type="match status" value="2"/>
</dbReference>
<keyword evidence="4" id="KW-1185">Reference proteome</keyword>